<reference evidence="8" key="1">
    <citation type="submission" date="2025-08" db="UniProtKB">
        <authorList>
            <consortium name="Ensembl"/>
        </authorList>
    </citation>
    <scope>IDENTIFICATION</scope>
</reference>
<dbReference type="GO" id="GO:0005576">
    <property type="term" value="C:extracellular region"/>
    <property type="evidence" value="ECO:0007669"/>
    <property type="project" value="UniProtKB-SubCell"/>
</dbReference>
<keyword evidence="7" id="KW-0732">Signal</keyword>
<name>A0A3Q3WHP1_MOLML</name>
<dbReference type="PROSITE" id="PS00473">
    <property type="entry name" value="GNRH"/>
    <property type="match status" value="1"/>
</dbReference>
<keyword evidence="9" id="KW-1185">Reference proteome</keyword>
<dbReference type="OMA" id="CQHWSFG"/>
<accession>A0A3Q3WHP1</accession>
<evidence type="ECO:0000256" key="6">
    <source>
        <dbReference type="ARBA" id="ARBA00023283"/>
    </source>
</evidence>
<evidence type="ECO:0000256" key="5">
    <source>
        <dbReference type="ARBA" id="ARBA00022815"/>
    </source>
</evidence>
<comment type="similarity">
    <text evidence="2">Belongs to the GnRH family.</text>
</comment>
<evidence type="ECO:0000256" key="4">
    <source>
        <dbReference type="ARBA" id="ARBA00022702"/>
    </source>
</evidence>
<protein>
    <recommendedName>
        <fullName evidence="10">Gonadoliberin</fullName>
    </recommendedName>
</protein>
<keyword evidence="5" id="KW-0027">Amidation</keyword>
<comment type="subcellular location">
    <subcellularLocation>
        <location evidence="1">Secreted</location>
    </subcellularLocation>
</comment>
<evidence type="ECO:0000256" key="1">
    <source>
        <dbReference type="ARBA" id="ARBA00004613"/>
    </source>
</evidence>
<keyword evidence="4" id="KW-0372">Hormone</keyword>
<dbReference type="AlphaFoldDB" id="A0A3Q3WHP1"/>
<organism evidence="8 9">
    <name type="scientific">Mola mola</name>
    <name type="common">Ocean sunfish</name>
    <name type="synonym">Tetraodon mola</name>
    <dbReference type="NCBI Taxonomy" id="94237"/>
    <lineage>
        <taxon>Eukaryota</taxon>
        <taxon>Metazoa</taxon>
        <taxon>Chordata</taxon>
        <taxon>Craniata</taxon>
        <taxon>Vertebrata</taxon>
        <taxon>Euteleostomi</taxon>
        <taxon>Actinopterygii</taxon>
        <taxon>Neopterygii</taxon>
        <taxon>Teleostei</taxon>
        <taxon>Neoteleostei</taxon>
        <taxon>Acanthomorphata</taxon>
        <taxon>Eupercaria</taxon>
        <taxon>Tetraodontiformes</taxon>
        <taxon>Molidae</taxon>
        <taxon>Mola</taxon>
    </lineage>
</organism>
<dbReference type="Proteomes" id="UP000261620">
    <property type="component" value="Unplaced"/>
</dbReference>
<evidence type="ECO:0000313" key="9">
    <source>
        <dbReference type="Proteomes" id="UP000261620"/>
    </source>
</evidence>
<feature type="chain" id="PRO_5018791068" description="Gonadoliberin" evidence="7">
    <location>
        <begin position="20"/>
        <end position="96"/>
    </location>
</feature>
<dbReference type="InterPro" id="IPR002012">
    <property type="entry name" value="GnRH"/>
</dbReference>
<dbReference type="GO" id="GO:0005179">
    <property type="term" value="F:hormone activity"/>
    <property type="evidence" value="ECO:0007669"/>
    <property type="project" value="UniProtKB-KW"/>
</dbReference>
<evidence type="ECO:0000313" key="8">
    <source>
        <dbReference type="Ensembl" id="ENSMMOP00000014298.1"/>
    </source>
</evidence>
<sequence>MATPSSALWLLVVVASVMSQGCCQHWSYGLSPGGKRDLGLDLPDTLDMVVEGFPLAETPCGVLGCAEEPPPFPRMYRRKGFIVAAERENGHRRSKK</sequence>
<evidence type="ECO:0000256" key="3">
    <source>
        <dbReference type="ARBA" id="ARBA00022525"/>
    </source>
</evidence>
<evidence type="ECO:0008006" key="10">
    <source>
        <dbReference type="Google" id="ProtNLM"/>
    </source>
</evidence>
<keyword evidence="6" id="KW-0873">Pyrrolidone carboxylic acid</keyword>
<keyword evidence="3" id="KW-0964">Secreted</keyword>
<evidence type="ECO:0000256" key="2">
    <source>
        <dbReference type="ARBA" id="ARBA00010968"/>
    </source>
</evidence>
<feature type="signal peptide" evidence="7">
    <location>
        <begin position="1"/>
        <end position="19"/>
    </location>
</feature>
<evidence type="ECO:0000256" key="7">
    <source>
        <dbReference type="SAM" id="SignalP"/>
    </source>
</evidence>
<proteinExistence type="inferred from homology"/>
<reference evidence="8" key="2">
    <citation type="submission" date="2025-09" db="UniProtKB">
        <authorList>
            <consortium name="Ensembl"/>
        </authorList>
    </citation>
    <scope>IDENTIFICATION</scope>
</reference>
<dbReference type="STRING" id="94237.ENSMMOP00000014298"/>
<dbReference type="Ensembl" id="ENSMMOT00000014533.1">
    <property type="protein sequence ID" value="ENSMMOP00000014298.1"/>
    <property type="gene ID" value="ENSMMOG00000010949.1"/>
</dbReference>